<feature type="region of interest" description="Disordered" evidence="2">
    <location>
        <begin position="180"/>
        <end position="199"/>
    </location>
</feature>
<evidence type="ECO:0000256" key="1">
    <source>
        <dbReference type="ARBA" id="ARBA00022801"/>
    </source>
</evidence>
<gene>
    <name evidence="4" type="ORF">TBC1_111001</name>
</gene>
<dbReference type="Pfam" id="PF01832">
    <property type="entry name" value="Glucosaminidase"/>
    <property type="match status" value="1"/>
</dbReference>
<dbReference type="RefSeq" id="WP_062039342.1">
    <property type="nucleotide sequence ID" value="NZ_DF968182.1"/>
</dbReference>
<feature type="compositionally biased region" description="Basic and acidic residues" evidence="2">
    <location>
        <begin position="180"/>
        <end position="191"/>
    </location>
</feature>
<evidence type="ECO:0000259" key="3">
    <source>
        <dbReference type="SMART" id="SM00047"/>
    </source>
</evidence>
<dbReference type="InterPro" id="IPR018392">
    <property type="entry name" value="LysM"/>
</dbReference>
<reference evidence="4" key="1">
    <citation type="journal article" date="2015" name="Genome Announc.">
        <title>Draft Genome Sequence of Bacteroidales Strain TBC1, a Novel Isolate from a Methanogenic Wastewater Treatment System.</title>
        <authorList>
            <person name="Tourlousse D.M."/>
            <person name="Matsuura N."/>
            <person name="Sun L."/>
            <person name="Toyonaga M."/>
            <person name="Kuroda K."/>
            <person name="Ohashi A."/>
            <person name="Cruz R."/>
            <person name="Yamaguchi T."/>
            <person name="Sekiguchi Y."/>
        </authorList>
    </citation>
    <scope>NUCLEOTIDE SEQUENCE [LARGE SCALE GENOMIC DNA]</scope>
    <source>
        <strain evidence="4">TBC1</strain>
    </source>
</reference>
<dbReference type="Gene3D" id="1.10.530.10">
    <property type="match status" value="1"/>
</dbReference>
<protein>
    <submittedName>
        <fullName evidence="4">Flagellum-specific peptidoglycan hydrolase FlgJ</fullName>
    </submittedName>
</protein>
<keyword evidence="5" id="KW-1185">Reference proteome</keyword>
<dbReference type="OrthoDB" id="977752at2"/>
<dbReference type="PATRIC" id="fig|1678841.3.peg.1133"/>
<evidence type="ECO:0000313" key="4">
    <source>
        <dbReference type="EMBL" id="GAP42861.1"/>
    </source>
</evidence>
<feature type="domain" description="Mannosyl-glycoprotein endo-beta-N-acetylglucosamidase-like" evidence="3">
    <location>
        <begin position="24"/>
        <end position="172"/>
    </location>
</feature>
<name>A0A0S7BRD1_9BACT</name>
<dbReference type="GO" id="GO:0004040">
    <property type="term" value="F:amidase activity"/>
    <property type="evidence" value="ECO:0007669"/>
    <property type="project" value="InterPro"/>
</dbReference>
<dbReference type="InterPro" id="IPR002901">
    <property type="entry name" value="MGlyc_endo_b_GlcNAc-like_dom"/>
</dbReference>
<dbReference type="Proteomes" id="UP000053091">
    <property type="component" value="Unassembled WGS sequence"/>
</dbReference>
<dbReference type="EMBL" id="DF968182">
    <property type="protein sequence ID" value="GAP42861.1"/>
    <property type="molecule type" value="Genomic_DNA"/>
</dbReference>
<keyword evidence="1 4" id="KW-0378">Hydrolase</keyword>
<organism evidence="4">
    <name type="scientific">Lentimicrobium saccharophilum</name>
    <dbReference type="NCBI Taxonomy" id="1678841"/>
    <lineage>
        <taxon>Bacteria</taxon>
        <taxon>Pseudomonadati</taxon>
        <taxon>Bacteroidota</taxon>
        <taxon>Bacteroidia</taxon>
        <taxon>Bacteroidales</taxon>
        <taxon>Lentimicrobiaceae</taxon>
        <taxon>Lentimicrobium</taxon>
    </lineage>
</organism>
<dbReference type="CDD" id="cd00118">
    <property type="entry name" value="LysM"/>
    <property type="match status" value="2"/>
</dbReference>
<dbReference type="PANTHER" id="PTHR33308:SF9">
    <property type="entry name" value="PEPTIDOGLYCAN HYDROLASE FLGJ"/>
    <property type="match status" value="1"/>
</dbReference>
<sequence>MRISVVAVIIFLLWQFPLSLISQPAARNQAYTGYIEKYRDIAIKKMHEYKIPASITLAQGLLESGIGNSELAVNANNHFGIKCHKEWTGMTYTMDDDAKDECFRKYASAEESFNDHSLFLTSRPRYAGLFSLDIRDYKGWAHGLKSAGYATNPRYAEILIRIIEENELYLYDSSPAGPYRADKDKKEKKENQPFLPAHSPGIQLNPSKVKFDEIAEGNRAVYLNNGVKLTFARAGDDVHTIAKDFGIHSFQLLRYNELGKHEIIQDGQAIYITPKKRKVSGQKHIMAEGENMRDISQFYGIRLQSLYKLNGMQAGHEPEAGTVLKFSK</sequence>
<proteinExistence type="predicted"/>
<dbReference type="PANTHER" id="PTHR33308">
    <property type="entry name" value="PEPTIDOGLYCAN HYDROLASE FLGJ"/>
    <property type="match status" value="1"/>
</dbReference>
<evidence type="ECO:0000256" key="2">
    <source>
        <dbReference type="SAM" id="MobiDB-lite"/>
    </source>
</evidence>
<dbReference type="AlphaFoldDB" id="A0A0S7BRD1"/>
<dbReference type="SMART" id="SM00047">
    <property type="entry name" value="LYZ2"/>
    <property type="match status" value="1"/>
</dbReference>
<dbReference type="STRING" id="1678841.TBC1_111001"/>
<dbReference type="InterPro" id="IPR051056">
    <property type="entry name" value="Glycosyl_Hydrolase_73"/>
</dbReference>
<evidence type="ECO:0000313" key="5">
    <source>
        <dbReference type="Proteomes" id="UP000053091"/>
    </source>
</evidence>
<accession>A0A0S7BRD1</accession>
<dbReference type="Pfam" id="PF01476">
    <property type="entry name" value="LysM"/>
    <property type="match status" value="1"/>
</dbReference>